<dbReference type="RefSeq" id="WP_126295263.1">
    <property type="nucleotide sequence ID" value="NZ_CP155468.1"/>
</dbReference>
<accession>A0A431ULT1</accession>
<gene>
    <name evidence="2" type="ORF">EKG35_14420</name>
</gene>
<evidence type="ECO:0000256" key="1">
    <source>
        <dbReference type="SAM" id="Phobius"/>
    </source>
</evidence>
<evidence type="ECO:0000313" key="3">
    <source>
        <dbReference type="Proteomes" id="UP000276349"/>
    </source>
</evidence>
<feature type="transmembrane region" description="Helical" evidence="1">
    <location>
        <begin position="143"/>
        <end position="169"/>
    </location>
</feature>
<keyword evidence="1" id="KW-0472">Membrane</keyword>
<feature type="transmembrane region" description="Helical" evidence="1">
    <location>
        <begin position="46"/>
        <end position="71"/>
    </location>
</feature>
<dbReference type="AlphaFoldDB" id="A0A431ULT1"/>
<keyword evidence="1" id="KW-0812">Transmembrane</keyword>
<feature type="transmembrane region" description="Helical" evidence="1">
    <location>
        <begin position="6"/>
        <end position="26"/>
    </location>
</feature>
<keyword evidence="3" id="KW-1185">Reference proteome</keyword>
<name>A0A431ULT1_9BACI</name>
<proteinExistence type="predicted"/>
<dbReference type="EMBL" id="RXNR01000046">
    <property type="protein sequence ID" value="RTQ90796.1"/>
    <property type="molecule type" value="Genomic_DNA"/>
</dbReference>
<keyword evidence="1" id="KW-1133">Transmembrane helix</keyword>
<feature type="transmembrane region" description="Helical" evidence="1">
    <location>
        <begin position="77"/>
        <end position="97"/>
    </location>
</feature>
<comment type="caution">
    <text evidence="2">The sequence shown here is derived from an EMBL/GenBank/DDBJ whole genome shotgun (WGS) entry which is preliminary data.</text>
</comment>
<dbReference type="Proteomes" id="UP000276349">
    <property type="component" value="Unassembled WGS sequence"/>
</dbReference>
<dbReference type="OrthoDB" id="2629110at2"/>
<sequence>MTLIFLLGLIGVVLILFFKSSVVSFLGENNKFGMVLKNTSWFQNFWISGLFLFFMNGLLFFLTCLVLYILMAFLIPYVHLIVMAVAVITSLVLWSIINKSWQGKRKDRLKMAAIGSSFYLILTVIFLYKYVTIEPYFPGDDTFMRALGLFLAIMVTFVAFTACFVITGFSKGKAQIQFHA</sequence>
<evidence type="ECO:0000313" key="2">
    <source>
        <dbReference type="EMBL" id="RTQ90796.1"/>
    </source>
</evidence>
<protein>
    <submittedName>
        <fullName evidence="2">Uncharacterized protein</fullName>
    </submittedName>
</protein>
<reference evidence="2 3" key="1">
    <citation type="submission" date="2018-12" db="EMBL/GenBank/DDBJ databases">
        <authorList>
            <person name="Yu L."/>
        </authorList>
    </citation>
    <scope>NUCLEOTIDE SEQUENCE [LARGE SCALE GENOMIC DNA]</scope>
    <source>
        <strain evidence="2 3">S5H2222</strain>
    </source>
</reference>
<organism evidence="2 3">
    <name type="scientific">Lysinibacillus telephonicus</name>
    <dbReference type="NCBI Taxonomy" id="1714840"/>
    <lineage>
        <taxon>Bacteria</taxon>
        <taxon>Bacillati</taxon>
        <taxon>Bacillota</taxon>
        <taxon>Bacilli</taxon>
        <taxon>Bacillales</taxon>
        <taxon>Bacillaceae</taxon>
        <taxon>Lysinibacillus</taxon>
    </lineage>
</organism>
<feature type="transmembrane region" description="Helical" evidence="1">
    <location>
        <begin position="109"/>
        <end position="131"/>
    </location>
</feature>